<feature type="chain" id="PRO_5018217561" description="Alpha/beta hydrolase" evidence="1">
    <location>
        <begin position="23"/>
        <end position="95"/>
    </location>
</feature>
<protein>
    <recommendedName>
        <fullName evidence="4">Alpha/beta hydrolase</fullName>
    </recommendedName>
</protein>
<organism evidence="2 3">
    <name type="scientific">Actinomadura harenae</name>
    <dbReference type="NCBI Taxonomy" id="2483351"/>
    <lineage>
        <taxon>Bacteria</taxon>
        <taxon>Bacillati</taxon>
        <taxon>Actinomycetota</taxon>
        <taxon>Actinomycetes</taxon>
        <taxon>Streptosporangiales</taxon>
        <taxon>Thermomonosporaceae</taxon>
        <taxon>Actinomadura</taxon>
    </lineage>
</organism>
<dbReference type="AlphaFoldDB" id="A0A3M2LNQ7"/>
<reference evidence="2 3" key="1">
    <citation type="submission" date="2018-10" db="EMBL/GenBank/DDBJ databases">
        <title>Isolation from soil.</title>
        <authorList>
            <person name="Hu J."/>
        </authorList>
    </citation>
    <scope>NUCLEOTIDE SEQUENCE [LARGE SCALE GENOMIC DNA]</scope>
    <source>
        <strain evidence="2 3">NEAU-Ht49</strain>
    </source>
</reference>
<evidence type="ECO:0008006" key="4">
    <source>
        <dbReference type="Google" id="ProtNLM"/>
    </source>
</evidence>
<dbReference type="Proteomes" id="UP000282674">
    <property type="component" value="Unassembled WGS sequence"/>
</dbReference>
<evidence type="ECO:0000313" key="3">
    <source>
        <dbReference type="Proteomes" id="UP000282674"/>
    </source>
</evidence>
<evidence type="ECO:0000256" key="1">
    <source>
        <dbReference type="SAM" id="SignalP"/>
    </source>
</evidence>
<gene>
    <name evidence="2" type="ORF">EBO15_35005</name>
</gene>
<keyword evidence="1" id="KW-0732">Signal</keyword>
<proteinExistence type="predicted"/>
<comment type="caution">
    <text evidence="2">The sequence shown here is derived from an EMBL/GenBank/DDBJ whole genome shotgun (WGS) entry which is preliminary data.</text>
</comment>
<evidence type="ECO:0000313" key="2">
    <source>
        <dbReference type="EMBL" id="RMI37725.1"/>
    </source>
</evidence>
<feature type="signal peptide" evidence="1">
    <location>
        <begin position="1"/>
        <end position="22"/>
    </location>
</feature>
<keyword evidence="3" id="KW-1185">Reference proteome</keyword>
<accession>A0A3M2LNQ7</accession>
<name>A0A3M2LNQ7_9ACTN</name>
<sequence length="95" mass="9945">MLAAVVVLTALVTAAVTGAVVAAAVPGSRTVWSDAVVPPDLERPDNVAADHRKAVIELPTDPNRFWGARDVSGLAACPQGWACLFQHRDFNAEPG</sequence>
<dbReference type="EMBL" id="RFFG01000100">
    <property type="protein sequence ID" value="RMI37725.1"/>
    <property type="molecule type" value="Genomic_DNA"/>
</dbReference>